<sequence>MTLMRNLLIIAVLVSAMADTANAQTNQMFESEPGFWKLEELMLWQLTDPAERGEVHAIAKLNSLVKKCLASAECKGPLASRGVRPTQQQREAAVAAANLAELFLDKSEQAGLERNPTLFVRLHTFANNLTYAPSTYALGRQFLRGGIVAKDPEYGAQLLQSALERGHLKSGIELGLHYRSIGSSQAALDVFKQAFELLRDVENQYEPYVNTIHSNLRELGYPLDNVLAQRKASMTSASAPTPKPQTSKVRDNVVEQARQCADDLENIERRRSSLSRQLRSIDSQLDDVEGDINVLRNTRGTVRGTHEGALESYARSGQFSRLEQERRDLLRERGYVDRDLRSLKDYNQMRRSECNISLFRAEYDLVCKGRSNNTFCERFNL</sequence>
<reference evidence="4" key="1">
    <citation type="journal article" date="2018" name="Front. Microbiol.">
        <title>Genome-Based Analysis Reveals the Taxonomy and Diversity of the Family Idiomarinaceae.</title>
        <authorList>
            <person name="Liu Y."/>
            <person name="Lai Q."/>
            <person name="Shao Z."/>
        </authorList>
    </citation>
    <scope>NUCLEOTIDE SEQUENCE [LARGE SCALE GENOMIC DNA]</scope>
    <source>
        <strain evidence="4">PIM1</strain>
    </source>
</reference>
<feature type="signal peptide" evidence="2">
    <location>
        <begin position="1"/>
        <end position="23"/>
    </location>
</feature>
<keyword evidence="2" id="KW-0732">Signal</keyword>
<feature type="chain" id="PRO_5019186852" description="Sel1 repeat family protein" evidence="2">
    <location>
        <begin position="24"/>
        <end position="381"/>
    </location>
</feature>
<evidence type="ECO:0000256" key="2">
    <source>
        <dbReference type="SAM" id="SignalP"/>
    </source>
</evidence>
<accession>A0A432YL48</accession>
<evidence type="ECO:0000313" key="4">
    <source>
        <dbReference type="Proteomes" id="UP000288127"/>
    </source>
</evidence>
<dbReference type="SUPFAM" id="SSF81901">
    <property type="entry name" value="HCP-like"/>
    <property type="match status" value="1"/>
</dbReference>
<proteinExistence type="predicted"/>
<dbReference type="AlphaFoldDB" id="A0A432YL48"/>
<evidence type="ECO:0008006" key="5">
    <source>
        <dbReference type="Google" id="ProtNLM"/>
    </source>
</evidence>
<keyword evidence="4" id="KW-1185">Reference proteome</keyword>
<evidence type="ECO:0000313" key="3">
    <source>
        <dbReference type="EMBL" id="RUO61709.1"/>
    </source>
</evidence>
<feature type="coiled-coil region" evidence="1">
    <location>
        <begin position="250"/>
        <end position="284"/>
    </location>
</feature>
<protein>
    <recommendedName>
        <fullName evidence="5">Sel1 repeat family protein</fullName>
    </recommendedName>
</protein>
<name>A0A432YL48_9GAMM</name>
<comment type="caution">
    <text evidence="3">The sequence shown here is derived from an EMBL/GenBank/DDBJ whole genome shotgun (WGS) entry which is preliminary data.</text>
</comment>
<evidence type="ECO:0000256" key="1">
    <source>
        <dbReference type="SAM" id="Coils"/>
    </source>
</evidence>
<dbReference type="Gene3D" id="1.25.40.10">
    <property type="entry name" value="Tetratricopeptide repeat domain"/>
    <property type="match status" value="1"/>
</dbReference>
<dbReference type="EMBL" id="PIPZ01000001">
    <property type="protein sequence ID" value="RUO61709.1"/>
    <property type="molecule type" value="Genomic_DNA"/>
</dbReference>
<dbReference type="Proteomes" id="UP000288127">
    <property type="component" value="Unassembled WGS sequence"/>
</dbReference>
<organism evidence="3 4">
    <name type="scientific">Pseudidiomarina marina</name>
    <dbReference type="NCBI Taxonomy" id="502366"/>
    <lineage>
        <taxon>Bacteria</taxon>
        <taxon>Pseudomonadati</taxon>
        <taxon>Pseudomonadota</taxon>
        <taxon>Gammaproteobacteria</taxon>
        <taxon>Alteromonadales</taxon>
        <taxon>Idiomarinaceae</taxon>
        <taxon>Pseudidiomarina</taxon>
    </lineage>
</organism>
<gene>
    <name evidence="3" type="ORF">CWI76_05600</name>
</gene>
<dbReference type="InterPro" id="IPR011990">
    <property type="entry name" value="TPR-like_helical_dom_sf"/>
</dbReference>
<keyword evidence="1" id="KW-0175">Coiled coil</keyword>